<evidence type="ECO:0000259" key="2">
    <source>
        <dbReference type="Pfam" id="PF07670"/>
    </source>
</evidence>
<dbReference type="Pfam" id="PF07670">
    <property type="entry name" value="Gate"/>
    <property type="match status" value="1"/>
</dbReference>
<proteinExistence type="predicted"/>
<dbReference type="InterPro" id="IPR011642">
    <property type="entry name" value="Gate_dom"/>
</dbReference>
<protein>
    <submittedName>
        <fullName evidence="3">Ferrous iron transporter B</fullName>
    </submittedName>
</protein>
<gene>
    <name evidence="3" type="ORF">E3J59_00490</name>
</gene>
<feature type="non-terminal residue" evidence="3">
    <location>
        <position position="1"/>
    </location>
</feature>
<evidence type="ECO:0000256" key="1">
    <source>
        <dbReference type="SAM" id="Phobius"/>
    </source>
</evidence>
<sequence>SKTYTRVEWYFKEILPIFILASILIWAGKITGLFDLITRSLTPLVQAIGLPDEVAPVFLYGFFRRDFGAAGLFDLTRGGGLSEVQLVVAVVTLTLFIPCIAQLSITIKERGLKTGLAMVAFIFPFAFLVGFLLNLVFNLLGVKL</sequence>
<evidence type="ECO:0000313" key="4">
    <source>
        <dbReference type="Proteomes" id="UP000320679"/>
    </source>
</evidence>
<dbReference type="AlphaFoldDB" id="A0A523V1K8"/>
<keyword evidence="1" id="KW-0812">Transmembrane</keyword>
<organism evidence="3 4">
    <name type="scientific">Aerophobetes bacterium</name>
    <dbReference type="NCBI Taxonomy" id="2030807"/>
    <lineage>
        <taxon>Bacteria</taxon>
        <taxon>Candidatus Aerophobota</taxon>
    </lineage>
</organism>
<comment type="caution">
    <text evidence="3">The sequence shown here is derived from an EMBL/GenBank/DDBJ whole genome shotgun (WGS) entry which is preliminary data.</text>
</comment>
<feature type="domain" description="Nucleoside transporter/FeoB GTPase Gate" evidence="2">
    <location>
        <begin position="12"/>
        <end position="112"/>
    </location>
</feature>
<evidence type="ECO:0000313" key="3">
    <source>
        <dbReference type="EMBL" id="TET48551.1"/>
    </source>
</evidence>
<accession>A0A523V1K8</accession>
<dbReference type="EMBL" id="SOJK01000018">
    <property type="protein sequence ID" value="TET48551.1"/>
    <property type="molecule type" value="Genomic_DNA"/>
</dbReference>
<keyword evidence="1" id="KW-1133">Transmembrane helix</keyword>
<feature type="transmembrane region" description="Helical" evidence="1">
    <location>
        <begin position="83"/>
        <end position="103"/>
    </location>
</feature>
<keyword evidence="1" id="KW-0472">Membrane</keyword>
<dbReference type="Proteomes" id="UP000320679">
    <property type="component" value="Unassembled WGS sequence"/>
</dbReference>
<feature type="transmembrane region" description="Helical" evidence="1">
    <location>
        <begin position="14"/>
        <end position="37"/>
    </location>
</feature>
<name>A0A523V1K8_UNCAE</name>
<reference evidence="3 4" key="1">
    <citation type="submission" date="2019-03" db="EMBL/GenBank/DDBJ databases">
        <title>Metabolic potential of uncultured bacteria and archaea associated with petroleum seepage in deep-sea sediments.</title>
        <authorList>
            <person name="Dong X."/>
            <person name="Hubert C."/>
        </authorList>
    </citation>
    <scope>NUCLEOTIDE SEQUENCE [LARGE SCALE GENOMIC DNA]</scope>
    <source>
        <strain evidence="3">E29_bin78</strain>
    </source>
</reference>
<feature type="transmembrane region" description="Helical" evidence="1">
    <location>
        <begin position="115"/>
        <end position="137"/>
    </location>
</feature>